<feature type="transmembrane region" description="Helical" evidence="6">
    <location>
        <begin position="116"/>
        <end position="135"/>
    </location>
</feature>
<feature type="transmembrane region" description="Helical" evidence="6">
    <location>
        <begin position="142"/>
        <end position="160"/>
    </location>
</feature>
<feature type="transmembrane region" description="Helical" evidence="6">
    <location>
        <begin position="23"/>
        <end position="44"/>
    </location>
</feature>
<feature type="transmembrane region" description="Helical" evidence="6">
    <location>
        <begin position="282"/>
        <end position="301"/>
    </location>
</feature>
<dbReference type="InterPro" id="IPR037185">
    <property type="entry name" value="EmrE-like"/>
</dbReference>
<proteinExistence type="inferred from homology"/>
<comment type="similarity">
    <text evidence="2">Belongs to the drug/metabolite transporter (DMT) superfamily. 10 TMS drug/metabolite exporter (DME) (TC 2.A.7.3) family.</text>
</comment>
<reference evidence="8 9" key="1">
    <citation type="submission" date="2024-07" db="EMBL/GenBank/DDBJ databases">
        <authorList>
            <person name="Kang M."/>
        </authorList>
    </citation>
    <scope>NUCLEOTIDE SEQUENCE [LARGE SCALE GENOMIC DNA]</scope>
    <source>
        <strain evidence="8 9">DFM31</strain>
    </source>
</reference>
<feature type="transmembrane region" description="Helical" evidence="6">
    <location>
        <begin position="166"/>
        <end position="186"/>
    </location>
</feature>
<name>A0ABV3L7N7_9RHOB</name>
<comment type="subcellular location">
    <subcellularLocation>
        <location evidence="1">Membrane</location>
        <topology evidence="1">Multi-pass membrane protein</topology>
    </subcellularLocation>
</comment>
<dbReference type="PANTHER" id="PTHR22911">
    <property type="entry name" value="ACYL-MALONYL CONDENSING ENZYME-RELATED"/>
    <property type="match status" value="1"/>
</dbReference>
<evidence type="ECO:0000256" key="2">
    <source>
        <dbReference type="ARBA" id="ARBA00009853"/>
    </source>
</evidence>
<feature type="transmembrane region" description="Helical" evidence="6">
    <location>
        <begin position="225"/>
        <end position="245"/>
    </location>
</feature>
<protein>
    <submittedName>
        <fullName evidence="8">DMT family transporter</fullName>
    </submittedName>
</protein>
<evidence type="ECO:0000256" key="3">
    <source>
        <dbReference type="ARBA" id="ARBA00022692"/>
    </source>
</evidence>
<feature type="transmembrane region" description="Helical" evidence="6">
    <location>
        <begin position="88"/>
        <end position="110"/>
    </location>
</feature>
<evidence type="ECO:0000256" key="1">
    <source>
        <dbReference type="ARBA" id="ARBA00004141"/>
    </source>
</evidence>
<evidence type="ECO:0000259" key="7">
    <source>
        <dbReference type="Pfam" id="PF00892"/>
    </source>
</evidence>
<dbReference type="Proteomes" id="UP001553161">
    <property type="component" value="Unassembled WGS sequence"/>
</dbReference>
<dbReference type="InterPro" id="IPR000620">
    <property type="entry name" value="EamA_dom"/>
</dbReference>
<keyword evidence="9" id="KW-1185">Reference proteome</keyword>
<evidence type="ECO:0000313" key="8">
    <source>
        <dbReference type="EMBL" id="MEV8467600.1"/>
    </source>
</evidence>
<organism evidence="8 9">
    <name type="scientific">Meridianimarinicoccus marinus</name>
    <dbReference type="NCBI Taxonomy" id="3231483"/>
    <lineage>
        <taxon>Bacteria</taxon>
        <taxon>Pseudomonadati</taxon>
        <taxon>Pseudomonadota</taxon>
        <taxon>Alphaproteobacteria</taxon>
        <taxon>Rhodobacterales</taxon>
        <taxon>Paracoccaceae</taxon>
        <taxon>Meridianimarinicoccus</taxon>
    </lineage>
</organism>
<evidence type="ECO:0000256" key="5">
    <source>
        <dbReference type="ARBA" id="ARBA00023136"/>
    </source>
</evidence>
<feature type="transmembrane region" description="Helical" evidence="6">
    <location>
        <begin position="56"/>
        <end position="76"/>
    </location>
</feature>
<keyword evidence="5 6" id="KW-0472">Membrane</keyword>
<feature type="transmembrane region" description="Helical" evidence="6">
    <location>
        <begin position="198"/>
        <end position="219"/>
    </location>
</feature>
<dbReference type="Gene3D" id="1.10.3730.20">
    <property type="match status" value="1"/>
</dbReference>
<sequence length="308" mass="32516">MNCATHTAPGAASIAPEAASRSMLAGMGLVALAGCILATQDAAIKEMTARHSPMQIAFVRYGWHALFIAIFLRAAGRQEVYRTRRLPLHLARAALLLTASLSMFVAIAHIPLSQATVIQFLSPLVVTLLSVLFLGERIGWRRTTALCLGFCGVLVVIGPARDGAGGPSLVWLLPLLSACGSAGYVLMTRRLSSPDEAAPSMALMPVICFLALLPVQPFFWSPVTLADMGILAGLGLTGTLAHVAIQLGMQAAPASILSPFLYSQVIVASLWGVVFFGDPMSAGFVLGTFLIVGGGLAIWWIERPRPTP</sequence>
<feature type="transmembrane region" description="Helical" evidence="6">
    <location>
        <begin position="257"/>
        <end position="276"/>
    </location>
</feature>
<feature type="domain" description="EamA" evidence="7">
    <location>
        <begin position="26"/>
        <end position="157"/>
    </location>
</feature>
<keyword evidence="4 6" id="KW-1133">Transmembrane helix</keyword>
<evidence type="ECO:0000313" key="9">
    <source>
        <dbReference type="Proteomes" id="UP001553161"/>
    </source>
</evidence>
<dbReference type="EMBL" id="JBFBVU010000015">
    <property type="protein sequence ID" value="MEV8467600.1"/>
    <property type="molecule type" value="Genomic_DNA"/>
</dbReference>
<keyword evidence="3 6" id="KW-0812">Transmembrane</keyword>
<evidence type="ECO:0000256" key="6">
    <source>
        <dbReference type="SAM" id="Phobius"/>
    </source>
</evidence>
<comment type="caution">
    <text evidence="8">The sequence shown here is derived from an EMBL/GenBank/DDBJ whole genome shotgun (WGS) entry which is preliminary data.</text>
</comment>
<gene>
    <name evidence="8" type="ORF">AB0T83_12500</name>
</gene>
<dbReference type="SUPFAM" id="SSF103481">
    <property type="entry name" value="Multidrug resistance efflux transporter EmrE"/>
    <property type="match status" value="2"/>
</dbReference>
<dbReference type="PANTHER" id="PTHR22911:SF6">
    <property type="entry name" value="SOLUTE CARRIER FAMILY 35 MEMBER G1"/>
    <property type="match status" value="1"/>
</dbReference>
<evidence type="ECO:0000256" key="4">
    <source>
        <dbReference type="ARBA" id="ARBA00022989"/>
    </source>
</evidence>
<accession>A0ABV3L7N7</accession>
<dbReference type="Pfam" id="PF00892">
    <property type="entry name" value="EamA"/>
    <property type="match status" value="1"/>
</dbReference>